<feature type="domain" description="Bet v I/Major latex protein" evidence="2">
    <location>
        <begin position="3"/>
        <end position="154"/>
    </location>
</feature>
<dbReference type="InterPro" id="IPR000916">
    <property type="entry name" value="Bet_v_I/MLP"/>
</dbReference>
<proteinExistence type="inferred from homology"/>
<evidence type="ECO:0000256" key="1">
    <source>
        <dbReference type="ARBA" id="ARBA00009744"/>
    </source>
</evidence>
<sequence>MGVVTQEYATPAAVPPTRLFKAMSLDFHNLFPKIVEPIQSIEFTQGDGAAGTIKKLTVLEGGEIKYVLHRVDEIDAEKFVYNFSIIGGTGLAETLEKVQFKSQLVEAPNGGSLRKVHVQFFTKGDANMSEDDLKAAQAKVEGLVKVVEAFLLANPDY</sequence>
<evidence type="ECO:0000259" key="2">
    <source>
        <dbReference type="Pfam" id="PF00407"/>
    </source>
</evidence>
<dbReference type="Gene3D" id="3.30.530.20">
    <property type="match status" value="1"/>
</dbReference>
<organism evidence="3 4">
    <name type="scientific">Stylosanthes scabra</name>
    <dbReference type="NCBI Taxonomy" id="79078"/>
    <lineage>
        <taxon>Eukaryota</taxon>
        <taxon>Viridiplantae</taxon>
        <taxon>Streptophyta</taxon>
        <taxon>Embryophyta</taxon>
        <taxon>Tracheophyta</taxon>
        <taxon>Spermatophyta</taxon>
        <taxon>Magnoliopsida</taxon>
        <taxon>eudicotyledons</taxon>
        <taxon>Gunneridae</taxon>
        <taxon>Pentapetalae</taxon>
        <taxon>rosids</taxon>
        <taxon>fabids</taxon>
        <taxon>Fabales</taxon>
        <taxon>Fabaceae</taxon>
        <taxon>Papilionoideae</taxon>
        <taxon>50 kb inversion clade</taxon>
        <taxon>dalbergioids sensu lato</taxon>
        <taxon>Dalbergieae</taxon>
        <taxon>Pterocarpus clade</taxon>
        <taxon>Stylosanthes</taxon>
    </lineage>
</organism>
<dbReference type="EMBL" id="JASCZI010030717">
    <property type="protein sequence ID" value="MED6124482.1"/>
    <property type="molecule type" value="Genomic_DNA"/>
</dbReference>
<protein>
    <submittedName>
        <fullName evidence="3">Pathoproteinsis- protein 10</fullName>
    </submittedName>
</protein>
<dbReference type="PRINTS" id="PR00634">
    <property type="entry name" value="BETALLERGEN"/>
</dbReference>
<reference evidence="3 4" key="1">
    <citation type="journal article" date="2023" name="Plants (Basel)">
        <title>Bridging the Gap: Combining Genomics and Transcriptomics Approaches to Understand Stylosanthes scabra, an Orphan Legume from the Brazilian Caatinga.</title>
        <authorList>
            <person name="Ferreira-Neto J.R.C."/>
            <person name="da Silva M.D."/>
            <person name="Binneck E."/>
            <person name="de Melo N.F."/>
            <person name="da Silva R.H."/>
            <person name="de Melo A.L.T.M."/>
            <person name="Pandolfi V."/>
            <person name="Bustamante F.O."/>
            <person name="Brasileiro-Vidal A.C."/>
            <person name="Benko-Iseppon A.M."/>
        </authorList>
    </citation>
    <scope>NUCLEOTIDE SEQUENCE [LARGE SCALE GENOMIC DNA]</scope>
    <source>
        <tissue evidence="3">Leaves</tissue>
    </source>
</reference>
<comment type="similarity">
    <text evidence="1">Belongs to the BetVI family.</text>
</comment>
<dbReference type="SUPFAM" id="SSF55961">
    <property type="entry name" value="Bet v1-like"/>
    <property type="match status" value="1"/>
</dbReference>
<keyword evidence="4" id="KW-1185">Reference proteome</keyword>
<dbReference type="Pfam" id="PF00407">
    <property type="entry name" value="Bet_v_1"/>
    <property type="match status" value="1"/>
</dbReference>
<dbReference type="InterPro" id="IPR024949">
    <property type="entry name" value="Bet_v_I_allergen"/>
</dbReference>
<dbReference type="PANTHER" id="PTHR31213:SF80">
    <property type="entry name" value="PATHOGENESIS-RELATED PROTEIN 10"/>
    <property type="match status" value="1"/>
</dbReference>
<dbReference type="InterPro" id="IPR050279">
    <property type="entry name" value="Plant_def-hormone_signal"/>
</dbReference>
<evidence type="ECO:0000313" key="4">
    <source>
        <dbReference type="Proteomes" id="UP001341840"/>
    </source>
</evidence>
<dbReference type="InterPro" id="IPR023393">
    <property type="entry name" value="START-like_dom_sf"/>
</dbReference>
<dbReference type="CDD" id="cd07816">
    <property type="entry name" value="Bet_v1-like"/>
    <property type="match status" value="1"/>
</dbReference>
<accession>A0ABU6RKF3</accession>
<gene>
    <name evidence="3" type="primary">PR10_2</name>
    <name evidence="3" type="ORF">PIB30_059327</name>
</gene>
<name>A0ABU6RKF3_9FABA</name>
<dbReference type="PANTHER" id="PTHR31213">
    <property type="entry name" value="OS08G0374000 PROTEIN-RELATED"/>
    <property type="match status" value="1"/>
</dbReference>
<evidence type="ECO:0000313" key="3">
    <source>
        <dbReference type="EMBL" id="MED6124482.1"/>
    </source>
</evidence>
<comment type="caution">
    <text evidence="3">The sequence shown here is derived from an EMBL/GenBank/DDBJ whole genome shotgun (WGS) entry which is preliminary data.</text>
</comment>
<dbReference type="Proteomes" id="UP001341840">
    <property type="component" value="Unassembled WGS sequence"/>
</dbReference>